<dbReference type="GO" id="GO:0009051">
    <property type="term" value="P:pentose-phosphate shunt, oxidative branch"/>
    <property type="evidence" value="ECO:0007669"/>
    <property type="project" value="TreeGrafter"/>
</dbReference>
<sequence length="110" mass="12962">MADKLEQKALITIFGGTGDLANRKLYPSLYHLFRKGYLKEHFAVIGTARREWSDDFFRQKVTESIQDIEGSEKDAEAFASHFYYQSHDVTNRESYMKLKIFLKSWMKNIN</sequence>
<dbReference type="Gene3D" id="3.40.50.720">
    <property type="entry name" value="NAD(P)-binding Rossmann-like Domain"/>
    <property type="match status" value="1"/>
</dbReference>
<name>A0A378MGV6_LISGR</name>
<evidence type="ECO:0000259" key="6">
    <source>
        <dbReference type="Pfam" id="PF00479"/>
    </source>
</evidence>
<evidence type="ECO:0000256" key="2">
    <source>
        <dbReference type="ARBA" id="ARBA00022526"/>
    </source>
</evidence>
<dbReference type="PANTHER" id="PTHR23429:SF0">
    <property type="entry name" value="GLUCOSE-6-PHOSPHATE 1-DEHYDROGENASE"/>
    <property type="match status" value="1"/>
</dbReference>
<dbReference type="EMBL" id="UGPG01000001">
    <property type="protein sequence ID" value="STY45607.1"/>
    <property type="molecule type" value="Genomic_DNA"/>
</dbReference>
<evidence type="ECO:0000313" key="7">
    <source>
        <dbReference type="EMBL" id="STY45607.1"/>
    </source>
</evidence>
<dbReference type="Proteomes" id="UP000254879">
    <property type="component" value="Unassembled WGS sequence"/>
</dbReference>
<evidence type="ECO:0000256" key="1">
    <source>
        <dbReference type="ARBA" id="ARBA00004937"/>
    </source>
</evidence>
<dbReference type="InterPro" id="IPR022674">
    <property type="entry name" value="G6P_DH_NAD-bd"/>
</dbReference>
<reference evidence="7 8" key="1">
    <citation type="submission" date="2018-06" db="EMBL/GenBank/DDBJ databases">
        <authorList>
            <consortium name="Pathogen Informatics"/>
            <person name="Doyle S."/>
        </authorList>
    </citation>
    <scope>NUCLEOTIDE SEQUENCE [LARGE SCALE GENOMIC DNA]</scope>
    <source>
        <strain evidence="8">NCTC 10815</strain>
    </source>
</reference>
<feature type="domain" description="Glucose-6-phosphate dehydrogenase NAD-binding" evidence="6">
    <location>
        <begin position="13"/>
        <end position="104"/>
    </location>
</feature>
<dbReference type="GO" id="GO:0050661">
    <property type="term" value="F:NADP binding"/>
    <property type="evidence" value="ECO:0007669"/>
    <property type="project" value="InterPro"/>
</dbReference>
<dbReference type="EC" id="1.1.1.49" evidence="7"/>
<keyword evidence="3" id="KW-0521">NADP</keyword>
<evidence type="ECO:0000256" key="4">
    <source>
        <dbReference type="ARBA" id="ARBA00023002"/>
    </source>
</evidence>
<keyword evidence="5" id="KW-0119">Carbohydrate metabolism</keyword>
<dbReference type="GO" id="GO:0005829">
    <property type="term" value="C:cytosol"/>
    <property type="evidence" value="ECO:0007669"/>
    <property type="project" value="TreeGrafter"/>
</dbReference>
<dbReference type="Pfam" id="PF00479">
    <property type="entry name" value="G6PD_N"/>
    <property type="match status" value="1"/>
</dbReference>
<proteinExistence type="predicted"/>
<dbReference type="GO" id="GO:0006006">
    <property type="term" value="P:glucose metabolic process"/>
    <property type="evidence" value="ECO:0007669"/>
    <property type="project" value="UniProtKB-KW"/>
</dbReference>
<organism evidence="7 8">
    <name type="scientific">Listeria grayi</name>
    <name type="common">Listeria murrayi</name>
    <dbReference type="NCBI Taxonomy" id="1641"/>
    <lineage>
        <taxon>Bacteria</taxon>
        <taxon>Bacillati</taxon>
        <taxon>Bacillota</taxon>
        <taxon>Bacilli</taxon>
        <taxon>Bacillales</taxon>
        <taxon>Listeriaceae</taxon>
        <taxon>Listeria</taxon>
    </lineage>
</organism>
<dbReference type="GO" id="GO:0004345">
    <property type="term" value="F:glucose-6-phosphate dehydrogenase activity"/>
    <property type="evidence" value="ECO:0007669"/>
    <property type="project" value="UniProtKB-EC"/>
</dbReference>
<evidence type="ECO:0000313" key="8">
    <source>
        <dbReference type="Proteomes" id="UP000254879"/>
    </source>
</evidence>
<dbReference type="AlphaFoldDB" id="A0A378MGV6"/>
<evidence type="ECO:0000256" key="3">
    <source>
        <dbReference type="ARBA" id="ARBA00022857"/>
    </source>
</evidence>
<dbReference type="InterPro" id="IPR036291">
    <property type="entry name" value="NAD(P)-bd_dom_sf"/>
</dbReference>
<keyword evidence="2" id="KW-0313">Glucose metabolism</keyword>
<gene>
    <name evidence="7" type="primary">zwf_2</name>
    <name evidence="7" type="ORF">NCTC10815_02990</name>
</gene>
<protein>
    <submittedName>
        <fullName evidence="7">Glucose-6-phosphate 1-dehydrogenase</fullName>
        <ecNumber evidence="7">1.1.1.49</ecNumber>
    </submittedName>
</protein>
<dbReference type="PANTHER" id="PTHR23429">
    <property type="entry name" value="GLUCOSE-6-PHOSPHATE 1-DEHYDROGENASE G6PD"/>
    <property type="match status" value="1"/>
</dbReference>
<evidence type="ECO:0000256" key="5">
    <source>
        <dbReference type="ARBA" id="ARBA00023277"/>
    </source>
</evidence>
<comment type="pathway">
    <text evidence="1">Carbohydrate degradation; pentose phosphate pathway; D-ribulose 5-phosphate from D-glucose 6-phosphate (oxidative stage): step 1/3.</text>
</comment>
<accession>A0A378MGV6</accession>
<keyword evidence="4 7" id="KW-0560">Oxidoreductase</keyword>
<dbReference type="SUPFAM" id="SSF51735">
    <property type="entry name" value="NAD(P)-binding Rossmann-fold domains"/>
    <property type="match status" value="1"/>
</dbReference>
<dbReference type="InterPro" id="IPR001282">
    <property type="entry name" value="G6P_DH"/>
</dbReference>